<keyword evidence="3" id="KW-0560">Oxidoreductase</keyword>
<comment type="subunit">
    <text evidence="2">Homodimer.</text>
</comment>
<dbReference type="GO" id="GO:0008131">
    <property type="term" value="F:primary methylamine oxidase activity"/>
    <property type="evidence" value="ECO:0007669"/>
    <property type="project" value="InterPro"/>
</dbReference>
<feature type="domain" description="Copper amine oxidase catalytic" evidence="4">
    <location>
        <begin position="3"/>
        <end position="185"/>
    </location>
</feature>
<evidence type="ECO:0000256" key="3">
    <source>
        <dbReference type="RuleBase" id="RU000672"/>
    </source>
</evidence>
<comment type="caution">
    <text evidence="5">The sequence shown here is derived from an EMBL/GenBank/DDBJ whole genome shotgun (WGS) entry which is preliminary data.</text>
</comment>
<evidence type="ECO:0000259" key="4">
    <source>
        <dbReference type="Pfam" id="PF01179"/>
    </source>
</evidence>
<dbReference type="EMBL" id="JASAOK010000019">
    <property type="protein sequence ID" value="KAK6222121.1"/>
    <property type="molecule type" value="Genomic_DNA"/>
</dbReference>
<comment type="cofactor">
    <cofactor evidence="1">
        <name>Cu cation</name>
        <dbReference type="ChEBI" id="CHEBI:23378"/>
    </cofactor>
</comment>
<sequence>MSTARGDPAVIENSMCIHEEDSSLLSKHTDSRHSAANCEYGFYHIFTLDGTYKLEMKLTGMLSCLRPLESALPLEAQVAAGLTAHNHQHNLFLAAIGSTGGVAREPTPYGNAFYCKKTSLETALEAATTYSSATSRSWNIINHGRLNFATKRPFRYKILNGNSPVLLENPSSVVYHRDVLARKSLYR</sequence>
<evidence type="ECO:0000313" key="6">
    <source>
        <dbReference type="Proteomes" id="UP001327957"/>
    </source>
</evidence>
<dbReference type="Proteomes" id="UP001327957">
    <property type="component" value="Unassembled WGS sequence"/>
</dbReference>
<reference evidence="5 6" key="1">
    <citation type="submission" date="2023-04" db="EMBL/GenBank/DDBJ databases">
        <title>Colletotrichum tabacum stain YC1 causing leaf anthracnose on Nicotiana tabacum(L.) cv.</title>
        <authorList>
            <person name="Ji Z."/>
            <person name="Wang M."/>
            <person name="Zhang J."/>
            <person name="Wang N."/>
            <person name="Zhou Z."/>
        </authorList>
    </citation>
    <scope>NUCLEOTIDE SEQUENCE [LARGE SCALE GENOMIC DNA]</scope>
    <source>
        <strain evidence="5 6">YC1</strain>
    </source>
</reference>
<dbReference type="InterPro" id="IPR000269">
    <property type="entry name" value="Cu_amine_oxidase"/>
</dbReference>
<keyword evidence="3" id="KW-0186">Copper</keyword>
<dbReference type="PANTHER" id="PTHR10638:SF86">
    <property type="entry name" value="COPPER AMINE OXIDASE 1-RELATED"/>
    <property type="match status" value="1"/>
</dbReference>
<proteinExistence type="inferred from homology"/>
<dbReference type="Pfam" id="PF01179">
    <property type="entry name" value="Cu_amine_oxid"/>
    <property type="match status" value="1"/>
</dbReference>
<dbReference type="InterPro" id="IPR015798">
    <property type="entry name" value="Cu_amine_oxidase_C"/>
</dbReference>
<dbReference type="SUPFAM" id="SSF49998">
    <property type="entry name" value="Amine oxidase catalytic domain"/>
    <property type="match status" value="1"/>
</dbReference>
<evidence type="ECO:0000256" key="1">
    <source>
        <dbReference type="ARBA" id="ARBA00001935"/>
    </source>
</evidence>
<evidence type="ECO:0000256" key="2">
    <source>
        <dbReference type="ARBA" id="ARBA00011738"/>
    </source>
</evidence>
<keyword evidence="3" id="KW-0801">TPQ</keyword>
<keyword evidence="3" id="KW-0479">Metal-binding</keyword>
<dbReference type="GO" id="GO:0005507">
    <property type="term" value="F:copper ion binding"/>
    <property type="evidence" value="ECO:0007669"/>
    <property type="project" value="InterPro"/>
</dbReference>
<gene>
    <name evidence="5" type="ORF">QIS74_04376</name>
</gene>
<accession>A0AAV9TIE8</accession>
<dbReference type="EC" id="1.4.3.-" evidence="3"/>
<comment type="PTM">
    <text evidence="3">Topaquinone (TPQ) is generated by copper-dependent autoxidation of a specific tyrosyl residue.</text>
</comment>
<name>A0AAV9TIE8_9PEZI</name>
<dbReference type="AlphaFoldDB" id="A0AAV9TIE8"/>
<protein>
    <recommendedName>
        <fullName evidence="3">Amine oxidase</fullName>
        <ecNumber evidence="3">1.4.3.-</ecNumber>
    </recommendedName>
</protein>
<dbReference type="GO" id="GO:0009308">
    <property type="term" value="P:amine metabolic process"/>
    <property type="evidence" value="ECO:0007669"/>
    <property type="project" value="UniProtKB-UniRule"/>
</dbReference>
<dbReference type="PANTHER" id="PTHR10638">
    <property type="entry name" value="COPPER AMINE OXIDASE"/>
    <property type="match status" value="1"/>
</dbReference>
<comment type="cofactor">
    <cofactor evidence="3">
        <name>Cu cation</name>
        <dbReference type="ChEBI" id="CHEBI:23378"/>
    </cofactor>
    <text evidence="3">Contains 1 topaquinone per subunit.</text>
</comment>
<evidence type="ECO:0000313" key="5">
    <source>
        <dbReference type="EMBL" id="KAK6222121.1"/>
    </source>
</evidence>
<keyword evidence="6" id="KW-1185">Reference proteome</keyword>
<dbReference type="Gene3D" id="2.70.98.20">
    <property type="entry name" value="Copper amine oxidase, catalytic domain"/>
    <property type="match status" value="2"/>
</dbReference>
<organism evidence="5 6">
    <name type="scientific">Colletotrichum tabaci</name>
    <dbReference type="NCBI Taxonomy" id="1209068"/>
    <lineage>
        <taxon>Eukaryota</taxon>
        <taxon>Fungi</taxon>
        <taxon>Dikarya</taxon>
        <taxon>Ascomycota</taxon>
        <taxon>Pezizomycotina</taxon>
        <taxon>Sordariomycetes</taxon>
        <taxon>Hypocreomycetidae</taxon>
        <taxon>Glomerellales</taxon>
        <taxon>Glomerellaceae</taxon>
        <taxon>Colletotrichum</taxon>
        <taxon>Colletotrichum destructivum species complex</taxon>
    </lineage>
</organism>
<comment type="similarity">
    <text evidence="3">Belongs to the copper/topaquinone oxidase family.</text>
</comment>
<dbReference type="InterPro" id="IPR036460">
    <property type="entry name" value="Cu_amine_oxidase_C_sf"/>
</dbReference>
<dbReference type="GO" id="GO:0048038">
    <property type="term" value="F:quinone binding"/>
    <property type="evidence" value="ECO:0007669"/>
    <property type="project" value="InterPro"/>
</dbReference>